<keyword evidence="2" id="KW-0732">Signal</keyword>
<dbReference type="FunFam" id="2.120.10.30:FF:000241">
    <property type="entry name" value="Low-density lipoprotein receptor-related protein 6"/>
    <property type="match status" value="1"/>
</dbReference>
<feature type="non-terminal residue" evidence="7">
    <location>
        <position position="282"/>
    </location>
</feature>
<accession>A7SZ34</accession>
<dbReference type="eggNOG" id="KOG1215">
    <property type="taxonomic scope" value="Eukaryota"/>
</dbReference>
<dbReference type="InterPro" id="IPR050778">
    <property type="entry name" value="Cueball_EGF_LRP_Nidogen"/>
</dbReference>
<keyword evidence="5" id="KW-0325">Glycoprotein</keyword>
<dbReference type="PANTHER" id="PTHR46513">
    <property type="entry name" value="VITELLOGENIN RECEPTOR-LIKE PROTEIN-RELATED-RELATED"/>
    <property type="match status" value="1"/>
</dbReference>
<evidence type="ECO:0000256" key="5">
    <source>
        <dbReference type="ARBA" id="ARBA00023180"/>
    </source>
</evidence>
<evidence type="ECO:0000256" key="1">
    <source>
        <dbReference type="ARBA" id="ARBA00022536"/>
    </source>
</evidence>
<keyword evidence="1" id="KW-0245">EGF-like domain</keyword>
<dbReference type="PhylomeDB" id="A7SZ34"/>
<proteinExistence type="predicted"/>
<dbReference type="OMA" id="HINITKS"/>
<dbReference type="AlphaFoldDB" id="A7SZ34"/>
<dbReference type="Gene3D" id="2.120.10.30">
    <property type="entry name" value="TolB, C-terminal domain"/>
    <property type="match status" value="1"/>
</dbReference>
<dbReference type="HOGENOM" id="CLU_008163_0_2_1"/>
<sequence length="282" mass="31571">CSHVCKTLPDGRYSCACPKYMHLAADGKTCTGGLGKLILLLLLLNHNYRMAALRRLPITQGIMVVAMAHDPVDKRVYWSDVGAQKISRAYLDGRGEETIITTDIVVPDGMALDTVERRIYWTDIGRKRIERAHFDGSHREELERAGLDNPRGIVLARARRQMYWTDWGANPRIERASMDGGQRKTIVSGALGWPNGIALDEPLSQLYWADAKLDKIETSDLEGRNRRVLVGGGVASHPFSIVIIKNRLFWSDWERSGVVSVDKHTGKDEELIVEGMPQPKGI</sequence>
<feature type="repeat" description="LDL-receptor class B" evidence="6">
    <location>
        <begin position="204"/>
        <end position="247"/>
    </location>
</feature>
<evidence type="ECO:0000313" key="8">
    <source>
        <dbReference type="Proteomes" id="UP000001593"/>
    </source>
</evidence>
<feature type="non-terminal residue" evidence="7">
    <location>
        <position position="1"/>
    </location>
</feature>
<dbReference type="SMART" id="SM00135">
    <property type="entry name" value="LY"/>
    <property type="match status" value="5"/>
</dbReference>
<dbReference type="Proteomes" id="UP000001593">
    <property type="component" value="Unassembled WGS sequence"/>
</dbReference>
<evidence type="ECO:0000256" key="3">
    <source>
        <dbReference type="ARBA" id="ARBA00022737"/>
    </source>
</evidence>
<dbReference type="SUPFAM" id="SSF57196">
    <property type="entry name" value="EGF/Laminin"/>
    <property type="match status" value="1"/>
</dbReference>
<dbReference type="InterPro" id="IPR000033">
    <property type="entry name" value="LDLR_classB_rpt"/>
</dbReference>
<evidence type="ECO:0000256" key="4">
    <source>
        <dbReference type="ARBA" id="ARBA00023157"/>
    </source>
</evidence>
<dbReference type="PROSITE" id="PS51120">
    <property type="entry name" value="LDLRB"/>
    <property type="match status" value="4"/>
</dbReference>
<protein>
    <submittedName>
        <fullName evidence="7">Uncharacterized protein</fullName>
    </submittedName>
</protein>
<feature type="repeat" description="LDL-receptor class B" evidence="6">
    <location>
        <begin position="117"/>
        <end position="159"/>
    </location>
</feature>
<name>A7SZ34_NEMVE</name>
<dbReference type="SUPFAM" id="SSF63825">
    <property type="entry name" value="YWTD domain"/>
    <property type="match status" value="1"/>
</dbReference>
<feature type="repeat" description="LDL-receptor class B" evidence="6">
    <location>
        <begin position="160"/>
        <end position="203"/>
    </location>
</feature>
<evidence type="ECO:0000313" key="7">
    <source>
        <dbReference type="EMBL" id="EDO31038.1"/>
    </source>
</evidence>
<keyword evidence="3" id="KW-0677">Repeat</keyword>
<dbReference type="Gene3D" id="2.10.25.10">
    <property type="entry name" value="Laminin"/>
    <property type="match status" value="1"/>
</dbReference>
<evidence type="ECO:0000256" key="2">
    <source>
        <dbReference type="ARBA" id="ARBA00022729"/>
    </source>
</evidence>
<keyword evidence="8" id="KW-1185">Reference proteome</keyword>
<dbReference type="InterPro" id="IPR011042">
    <property type="entry name" value="6-blade_b-propeller_TolB-like"/>
</dbReference>
<reference evidence="7 8" key="1">
    <citation type="journal article" date="2007" name="Science">
        <title>Sea anemone genome reveals ancestral eumetazoan gene repertoire and genomic organization.</title>
        <authorList>
            <person name="Putnam N.H."/>
            <person name="Srivastava M."/>
            <person name="Hellsten U."/>
            <person name="Dirks B."/>
            <person name="Chapman J."/>
            <person name="Salamov A."/>
            <person name="Terry A."/>
            <person name="Shapiro H."/>
            <person name="Lindquist E."/>
            <person name="Kapitonov V.V."/>
            <person name="Jurka J."/>
            <person name="Genikhovich G."/>
            <person name="Grigoriev I.V."/>
            <person name="Lucas S.M."/>
            <person name="Steele R.E."/>
            <person name="Finnerty J.R."/>
            <person name="Technau U."/>
            <person name="Martindale M.Q."/>
            <person name="Rokhsar D.S."/>
        </authorList>
    </citation>
    <scope>NUCLEOTIDE SEQUENCE [LARGE SCALE GENOMIC DNA]</scope>
    <source>
        <strain evidence="8">CH2 X CH6</strain>
    </source>
</reference>
<organism evidence="7 8">
    <name type="scientific">Nematostella vectensis</name>
    <name type="common">Starlet sea anemone</name>
    <dbReference type="NCBI Taxonomy" id="45351"/>
    <lineage>
        <taxon>Eukaryota</taxon>
        <taxon>Metazoa</taxon>
        <taxon>Cnidaria</taxon>
        <taxon>Anthozoa</taxon>
        <taxon>Hexacorallia</taxon>
        <taxon>Actiniaria</taxon>
        <taxon>Edwardsiidae</taxon>
        <taxon>Nematostella</taxon>
    </lineage>
</organism>
<feature type="repeat" description="LDL-receptor class B" evidence="6">
    <location>
        <begin position="74"/>
        <end position="116"/>
    </location>
</feature>
<dbReference type="InParanoid" id="A7SZ34"/>
<dbReference type="EMBL" id="DS469945">
    <property type="protein sequence ID" value="EDO31038.1"/>
    <property type="molecule type" value="Genomic_DNA"/>
</dbReference>
<dbReference type="Pfam" id="PF00058">
    <property type="entry name" value="Ldl_recept_b"/>
    <property type="match status" value="3"/>
</dbReference>
<evidence type="ECO:0000256" key="6">
    <source>
        <dbReference type="PROSITE-ProRule" id="PRU00461"/>
    </source>
</evidence>
<keyword evidence="4" id="KW-1015">Disulfide bond</keyword>
<gene>
    <name evidence="7" type="ORF">NEMVEDRAFT_v1g2028</name>
</gene>